<reference evidence="1" key="1">
    <citation type="submission" date="2021-01" db="EMBL/GenBank/DDBJ databases">
        <authorList>
            <person name="Corre E."/>
            <person name="Pelletier E."/>
            <person name="Niang G."/>
            <person name="Scheremetjew M."/>
            <person name="Finn R."/>
            <person name="Kale V."/>
            <person name="Holt S."/>
            <person name="Cochrane G."/>
            <person name="Meng A."/>
            <person name="Brown T."/>
            <person name="Cohen L."/>
        </authorList>
    </citation>
    <scope>NUCLEOTIDE SEQUENCE</scope>
    <source>
        <strain evidence="1">CCMP219</strain>
    </source>
</reference>
<dbReference type="AlphaFoldDB" id="A0A7R9VCE9"/>
<name>A0A7R9VCE9_9CHLO</name>
<organism evidence="1">
    <name type="scientific">Chlamydomonas euryale</name>
    <dbReference type="NCBI Taxonomy" id="1486919"/>
    <lineage>
        <taxon>Eukaryota</taxon>
        <taxon>Viridiplantae</taxon>
        <taxon>Chlorophyta</taxon>
        <taxon>core chlorophytes</taxon>
        <taxon>Chlorophyceae</taxon>
        <taxon>CS clade</taxon>
        <taxon>Chlamydomonadales</taxon>
        <taxon>Chlamydomonadaceae</taxon>
        <taxon>Chlamydomonas</taxon>
    </lineage>
</organism>
<gene>
    <name evidence="1" type="ORF">CEUR00632_LOCUS10912</name>
</gene>
<evidence type="ECO:0000313" key="1">
    <source>
        <dbReference type="EMBL" id="CAD8291354.1"/>
    </source>
</evidence>
<protein>
    <submittedName>
        <fullName evidence="1">Uncharacterized protein</fullName>
    </submittedName>
</protein>
<proteinExistence type="predicted"/>
<sequence>MANFELASKLPVLSEPMPGFPTLGVYVVYDENATCNKLNRAISHHLLGDKKRVEDGNLSFGNLPESEKQAVSVVDVCDMPFSASGLSTLVIKRAFAPCIYISSRAGVFRVTVNENDKILGQLTMDGITGREMDVPMYSGTIQMVRAAA</sequence>
<dbReference type="EMBL" id="HBEC01023914">
    <property type="protein sequence ID" value="CAD8291354.1"/>
    <property type="molecule type" value="Transcribed_RNA"/>
</dbReference>
<accession>A0A7R9VCE9</accession>